<dbReference type="Proteomes" id="UP000054144">
    <property type="component" value="Unassembled WGS sequence"/>
</dbReference>
<feature type="region of interest" description="Disordered" evidence="1">
    <location>
        <begin position="190"/>
        <end position="234"/>
    </location>
</feature>
<organism evidence="2 3">
    <name type="scientific">Fistulina hepatica ATCC 64428</name>
    <dbReference type="NCBI Taxonomy" id="1128425"/>
    <lineage>
        <taxon>Eukaryota</taxon>
        <taxon>Fungi</taxon>
        <taxon>Dikarya</taxon>
        <taxon>Basidiomycota</taxon>
        <taxon>Agaricomycotina</taxon>
        <taxon>Agaricomycetes</taxon>
        <taxon>Agaricomycetidae</taxon>
        <taxon>Agaricales</taxon>
        <taxon>Fistulinaceae</taxon>
        <taxon>Fistulina</taxon>
    </lineage>
</organism>
<accession>A0A0D7ANI5</accession>
<dbReference type="EMBL" id="KN881627">
    <property type="protein sequence ID" value="KIY53299.1"/>
    <property type="molecule type" value="Genomic_DNA"/>
</dbReference>
<keyword evidence="3" id="KW-1185">Reference proteome</keyword>
<dbReference type="AlphaFoldDB" id="A0A0D7ANI5"/>
<evidence type="ECO:0000256" key="1">
    <source>
        <dbReference type="SAM" id="MobiDB-lite"/>
    </source>
</evidence>
<evidence type="ECO:0000313" key="2">
    <source>
        <dbReference type="EMBL" id="KIY53299.1"/>
    </source>
</evidence>
<protein>
    <submittedName>
        <fullName evidence="2">Uncharacterized protein</fullName>
    </submittedName>
</protein>
<sequence length="645" mass="71571">MTEPRTVYELRSRTVIACVTDSSFCTRRRGTQSNDRVDVVQALHPCDIAQITQDTHDQGCNSEPTACAHTAPSKTAPDYVWLNDLSQQLASTSIADASCNESCPPAPHPIIFNRTVTASARPAARRGSSNEAQTSVLPDILAPGPWAGAAHTEGTVHIYNDEVERLLMLAAREDERDAGASQVLAAASTLDEAPPASLPAPTSPCQKRSGTALPPVSATERPTKKPRTSSPSRVRYKKPTFKQWYGHLPRKERARIYGREKRTTQKRNKVQDQPHEAWQATEAHPFITEADREGAGMFVTAAHELPISRTGWQGQNHNRWQVVKDLWASWSQGKIWDVVCTFLRIPFAEDIESQAPTLILDTIGRLVAVRSTIGGWMWGLMPAIIADHQALVHACANPMDRFSNLRGLHWASIMGHHRNSQPWPILSEFHRKNIVAIEALMATESFKRLNGMASALVETYFPGVAARFRNNHVWMKDRHGISPLFGLFWNYCVNHALPDLGVPRVFCAPHADWKNLAIAVCAIFVYGDFDHRTKCWLCIWDFGIVIQIPPGCFMLYPSALLFHFNVDIVESEVEPKKPGEGISLYVNADWANANGRGSCVWFNQASMFVSELDSDSLAEAICKGLDGRCDKDALIAAGLFPTIIN</sequence>
<reference evidence="2 3" key="1">
    <citation type="journal article" date="2015" name="Fungal Genet. Biol.">
        <title>Evolution of novel wood decay mechanisms in Agaricales revealed by the genome sequences of Fistulina hepatica and Cylindrobasidium torrendii.</title>
        <authorList>
            <person name="Floudas D."/>
            <person name="Held B.W."/>
            <person name="Riley R."/>
            <person name="Nagy L.G."/>
            <person name="Koehler G."/>
            <person name="Ransdell A.S."/>
            <person name="Younus H."/>
            <person name="Chow J."/>
            <person name="Chiniquy J."/>
            <person name="Lipzen A."/>
            <person name="Tritt A."/>
            <person name="Sun H."/>
            <person name="Haridas S."/>
            <person name="LaButti K."/>
            <person name="Ohm R.A."/>
            <person name="Kues U."/>
            <person name="Blanchette R.A."/>
            <person name="Grigoriev I.V."/>
            <person name="Minto R.E."/>
            <person name="Hibbett D.S."/>
        </authorList>
    </citation>
    <scope>NUCLEOTIDE SEQUENCE [LARGE SCALE GENOMIC DNA]</scope>
    <source>
        <strain evidence="2 3">ATCC 64428</strain>
    </source>
</reference>
<evidence type="ECO:0000313" key="3">
    <source>
        <dbReference type="Proteomes" id="UP000054144"/>
    </source>
</evidence>
<dbReference type="Gene3D" id="3.60.130.30">
    <property type="match status" value="1"/>
</dbReference>
<gene>
    <name evidence="2" type="ORF">FISHEDRAFT_69150</name>
</gene>
<proteinExistence type="predicted"/>
<name>A0A0D7ANI5_9AGAR</name>
<dbReference type="OrthoDB" id="3266461at2759"/>